<keyword evidence="2" id="KW-1185">Reference proteome</keyword>
<accession>A0A9W6G4T9</accession>
<protein>
    <submittedName>
        <fullName evidence="1">Uncharacterized protein</fullName>
    </submittedName>
</protein>
<dbReference type="RefSeq" id="WP_281846087.1">
    <property type="nucleotide sequence ID" value="NZ_BSDT01000001.1"/>
</dbReference>
<dbReference type="EMBL" id="BSDT01000001">
    <property type="protein sequence ID" value="GLI40536.1"/>
    <property type="molecule type" value="Genomic_DNA"/>
</dbReference>
<dbReference type="AlphaFoldDB" id="A0A9W6G4T9"/>
<sequence>MLRLNLPGGLSFRDADGLAHQIVAEIAERHKGAATWGSLGREFDRSAFALLSRKPGTTISGKAWRVRAHKGKAAGSFAPRGFSLVR</sequence>
<reference evidence="1" key="1">
    <citation type="submission" date="2022-12" db="EMBL/GenBank/DDBJ databases">
        <title>Reference genome sequencing for broad-spectrum identification of bacterial and archaeal isolates by mass spectrometry.</title>
        <authorList>
            <person name="Sekiguchi Y."/>
            <person name="Tourlousse D.M."/>
        </authorList>
    </citation>
    <scope>NUCLEOTIDE SEQUENCE</scope>
    <source>
        <strain evidence="1">LLR39Z86</strain>
    </source>
</reference>
<name>A0A9W6G4T9_9ACTN</name>
<gene>
    <name evidence="1" type="ORF">GALLR39Z86_03860</name>
</gene>
<evidence type="ECO:0000313" key="1">
    <source>
        <dbReference type="EMBL" id="GLI40536.1"/>
    </source>
</evidence>
<dbReference type="Proteomes" id="UP001144313">
    <property type="component" value="Unassembled WGS sequence"/>
</dbReference>
<proteinExistence type="predicted"/>
<organism evidence="1 2">
    <name type="scientific">Glycomyces algeriensis</name>
    <dbReference type="NCBI Taxonomy" id="256037"/>
    <lineage>
        <taxon>Bacteria</taxon>
        <taxon>Bacillati</taxon>
        <taxon>Actinomycetota</taxon>
        <taxon>Actinomycetes</taxon>
        <taxon>Glycomycetales</taxon>
        <taxon>Glycomycetaceae</taxon>
        <taxon>Glycomyces</taxon>
    </lineage>
</organism>
<evidence type="ECO:0000313" key="2">
    <source>
        <dbReference type="Proteomes" id="UP001144313"/>
    </source>
</evidence>
<comment type="caution">
    <text evidence="1">The sequence shown here is derived from an EMBL/GenBank/DDBJ whole genome shotgun (WGS) entry which is preliminary data.</text>
</comment>